<gene>
    <name evidence="1" type="ORF">FWK35_00032633</name>
</gene>
<dbReference type="Proteomes" id="UP000478052">
    <property type="component" value="Unassembled WGS sequence"/>
</dbReference>
<accession>A0A6G0VRB6</accession>
<dbReference type="EMBL" id="VUJU01013927">
    <property type="protein sequence ID" value="KAF0703360.1"/>
    <property type="molecule type" value="Genomic_DNA"/>
</dbReference>
<name>A0A6G0VRB6_APHCR</name>
<protein>
    <submittedName>
        <fullName evidence="1">Uncharacterized protein</fullName>
    </submittedName>
</protein>
<keyword evidence="2" id="KW-1185">Reference proteome</keyword>
<evidence type="ECO:0000313" key="1">
    <source>
        <dbReference type="EMBL" id="KAF0703360.1"/>
    </source>
</evidence>
<organism evidence="1 2">
    <name type="scientific">Aphis craccivora</name>
    <name type="common">Cowpea aphid</name>
    <dbReference type="NCBI Taxonomy" id="307492"/>
    <lineage>
        <taxon>Eukaryota</taxon>
        <taxon>Metazoa</taxon>
        <taxon>Ecdysozoa</taxon>
        <taxon>Arthropoda</taxon>
        <taxon>Hexapoda</taxon>
        <taxon>Insecta</taxon>
        <taxon>Pterygota</taxon>
        <taxon>Neoptera</taxon>
        <taxon>Paraneoptera</taxon>
        <taxon>Hemiptera</taxon>
        <taxon>Sternorrhyncha</taxon>
        <taxon>Aphidomorpha</taxon>
        <taxon>Aphidoidea</taxon>
        <taxon>Aphididae</taxon>
        <taxon>Aphidini</taxon>
        <taxon>Aphis</taxon>
        <taxon>Aphis</taxon>
    </lineage>
</organism>
<evidence type="ECO:0000313" key="2">
    <source>
        <dbReference type="Proteomes" id="UP000478052"/>
    </source>
</evidence>
<reference evidence="1 2" key="1">
    <citation type="submission" date="2019-08" db="EMBL/GenBank/DDBJ databases">
        <title>Whole genome of Aphis craccivora.</title>
        <authorList>
            <person name="Voronova N.V."/>
            <person name="Shulinski R.S."/>
            <person name="Bandarenka Y.V."/>
            <person name="Zhorov D.G."/>
            <person name="Warner D."/>
        </authorList>
    </citation>
    <scope>NUCLEOTIDE SEQUENCE [LARGE SCALE GENOMIC DNA]</scope>
    <source>
        <strain evidence="1">180601</strain>
        <tissue evidence="1">Whole Body</tissue>
    </source>
</reference>
<proteinExistence type="predicted"/>
<dbReference type="AlphaFoldDB" id="A0A6G0VRB6"/>
<sequence>MMLRVFSTATRRKTYGKLSVVFLILSYKHKKFYDFSTSKLLANFRVFDRFHSERSDECIDFTMIITSRNNAPISNYGGGFRCKIFKKIEKNKKKMTEKREFLRKTSFRTNRFFFMVVIQKVITEIT</sequence>
<comment type="caution">
    <text evidence="1">The sequence shown here is derived from an EMBL/GenBank/DDBJ whole genome shotgun (WGS) entry which is preliminary data.</text>
</comment>